<gene>
    <name evidence="2" type="ORF">BV898_05249</name>
</gene>
<proteinExistence type="predicted"/>
<evidence type="ECO:0000313" key="3">
    <source>
        <dbReference type="Proteomes" id="UP000192578"/>
    </source>
</evidence>
<dbReference type="Proteomes" id="UP000192578">
    <property type="component" value="Unassembled WGS sequence"/>
</dbReference>
<dbReference type="AlphaFoldDB" id="A0A1W0WZR7"/>
<feature type="region of interest" description="Disordered" evidence="1">
    <location>
        <begin position="76"/>
        <end position="118"/>
    </location>
</feature>
<reference evidence="3" key="1">
    <citation type="submission" date="2017-01" db="EMBL/GenBank/DDBJ databases">
        <title>Comparative genomics of anhydrobiosis in the tardigrade Hypsibius dujardini.</title>
        <authorList>
            <person name="Yoshida Y."/>
            <person name="Koutsovoulos G."/>
            <person name="Laetsch D."/>
            <person name="Stevens L."/>
            <person name="Kumar S."/>
            <person name="Horikawa D."/>
            <person name="Ishino K."/>
            <person name="Komine S."/>
            <person name="Tomita M."/>
            <person name="Blaxter M."/>
            <person name="Arakawa K."/>
        </authorList>
    </citation>
    <scope>NUCLEOTIDE SEQUENCE [LARGE SCALE GENOMIC DNA]</scope>
    <source>
        <strain evidence="3">Z151</strain>
    </source>
</reference>
<sequence>MWPVSSAEASRTINDSVFTLGQKGPSTSKKILEEEKRQFNETSRQAAQTRLAETKARKRLEMGDLEFGALADSASREAKRAKMEANDKKPFNARLPPWNGSVKKRRIPECPQRLRHGV</sequence>
<comment type="caution">
    <text evidence="2">The sequence shown here is derived from an EMBL/GenBank/DDBJ whole genome shotgun (WGS) entry which is preliminary data.</text>
</comment>
<organism evidence="2 3">
    <name type="scientific">Hypsibius exemplaris</name>
    <name type="common">Freshwater tardigrade</name>
    <dbReference type="NCBI Taxonomy" id="2072580"/>
    <lineage>
        <taxon>Eukaryota</taxon>
        <taxon>Metazoa</taxon>
        <taxon>Ecdysozoa</taxon>
        <taxon>Tardigrada</taxon>
        <taxon>Eutardigrada</taxon>
        <taxon>Parachela</taxon>
        <taxon>Hypsibioidea</taxon>
        <taxon>Hypsibiidae</taxon>
        <taxon>Hypsibius</taxon>
    </lineage>
</organism>
<dbReference type="EMBL" id="MTYJ01000028">
    <property type="protein sequence ID" value="OQV20665.1"/>
    <property type="molecule type" value="Genomic_DNA"/>
</dbReference>
<feature type="compositionally biased region" description="Basic and acidic residues" evidence="1">
    <location>
        <begin position="76"/>
        <end position="90"/>
    </location>
</feature>
<accession>A0A1W0WZR7</accession>
<evidence type="ECO:0000256" key="1">
    <source>
        <dbReference type="SAM" id="MobiDB-lite"/>
    </source>
</evidence>
<name>A0A1W0WZR7_HYPEX</name>
<protein>
    <submittedName>
        <fullName evidence="2">Uncharacterized protein</fullName>
    </submittedName>
</protein>
<evidence type="ECO:0000313" key="2">
    <source>
        <dbReference type="EMBL" id="OQV20665.1"/>
    </source>
</evidence>
<keyword evidence="3" id="KW-1185">Reference proteome</keyword>